<dbReference type="InterPro" id="IPR036890">
    <property type="entry name" value="HATPase_C_sf"/>
</dbReference>
<name>A0ABQ4E8R5_9ACTN</name>
<dbReference type="Proteomes" id="UP000646749">
    <property type="component" value="Unassembled WGS sequence"/>
</dbReference>
<evidence type="ECO:0000313" key="2">
    <source>
        <dbReference type="EMBL" id="GIG91125.1"/>
    </source>
</evidence>
<protein>
    <recommendedName>
        <fullName evidence="4">ATP-binding protein</fullName>
    </recommendedName>
</protein>
<evidence type="ECO:0000256" key="1">
    <source>
        <dbReference type="SAM" id="MobiDB-lite"/>
    </source>
</evidence>
<organism evidence="2 3">
    <name type="scientific">Plantactinospora endophytica</name>
    <dbReference type="NCBI Taxonomy" id="673535"/>
    <lineage>
        <taxon>Bacteria</taxon>
        <taxon>Bacillati</taxon>
        <taxon>Actinomycetota</taxon>
        <taxon>Actinomycetes</taxon>
        <taxon>Micromonosporales</taxon>
        <taxon>Micromonosporaceae</taxon>
        <taxon>Plantactinospora</taxon>
    </lineage>
</organism>
<dbReference type="Pfam" id="PF13589">
    <property type="entry name" value="HATPase_c_3"/>
    <property type="match status" value="1"/>
</dbReference>
<dbReference type="SUPFAM" id="SSF55874">
    <property type="entry name" value="ATPase domain of HSP90 chaperone/DNA topoisomerase II/histidine kinase"/>
    <property type="match status" value="1"/>
</dbReference>
<feature type="region of interest" description="Disordered" evidence="1">
    <location>
        <begin position="354"/>
        <end position="447"/>
    </location>
</feature>
<keyword evidence="3" id="KW-1185">Reference proteome</keyword>
<feature type="compositionally biased region" description="Low complexity" evidence="1">
    <location>
        <begin position="419"/>
        <end position="432"/>
    </location>
</feature>
<dbReference type="EMBL" id="BONW01000033">
    <property type="protein sequence ID" value="GIG91125.1"/>
    <property type="molecule type" value="Genomic_DNA"/>
</dbReference>
<proteinExistence type="predicted"/>
<reference evidence="2 3" key="1">
    <citation type="submission" date="2021-01" db="EMBL/GenBank/DDBJ databases">
        <title>Whole genome shotgun sequence of Plantactinospora endophytica NBRC 110450.</title>
        <authorList>
            <person name="Komaki H."/>
            <person name="Tamura T."/>
        </authorList>
    </citation>
    <scope>NUCLEOTIDE SEQUENCE [LARGE SCALE GENOMIC DNA]</scope>
    <source>
        <strain evidence="2 3">NBRC 110450</strain>
    </source>
</reference>
<dbReference type="Gene3D" id="3.30.565.10">
    <property type="entry name" value="Histidine kinase-like ATPase, C-terminal domain"/>
    <property type="match status" value="1"/>
</dbReference>
<feature type="compositionally biased region" description="Gly residues" evidence="1">
    <location>
        <begin position="409"/>
        <end position="418"/>
    </location>
</feature>
<sequence length="478" mass="52498">MKTEEIIPSAARLTNSMRDLGYDFVTAVADLIDNSVAAKARRVNITIHFAGTDSWVRIADDGDGMTGVSISEAMRLGTARSYDNADLGKFGLGLKTASLSQCRRLSVASRTDRNRAHVEARCLDLEHVTETDRWEIIHLSRLERPEVLTAPLRSSTGTVVLWENLDRVLNHRDPWGGWAQRLLLNLAERLEFHLGMVFGRFISGEASRKRPLTITVNGNVVEPWDPFVRDEPKVEPLPPREFEVGGGLVRLQPFVLPAQRDFSGDAAWKKASGTRQWNSRQGFYIYRADRMIQSGGWSWMRTADEHTKLARAALEFWPDLDNEFQINISKMRVKLPEELREKLDAPVAQLLKRAQEKYRGGERSSVSRPGRRTAPPANPPQAGKPSGPGSADTGSGRDRSGPVVPHPGTPGGTAGGGTPATSTAGSRRTGTRIVDPEPSGAAAALQRAAGRVGQTAALALIRDELRRSEPEAARDLGW</sequence>
<evidence type="ECO:0000313" key="3">
    <source>
        <dbReference type="Proteomes" id="UP000646749"/>
    </source>
</evidence>
<gene>
    <name evidence="2" type="ORF">Pen02_60610</name>
</gene>
<evidence type="ECO:0008006" key="4">
    <source>
        <dbReference type="Google" id="ProtNLM"/>
    </source>
</evidence>
<accession>A0ABQ4E8R5</accession>
<dbReference type="RefSeq" id="WP_203869521.1">
    <property type="nucleotide sequence ID" value="NZ_BONW01000033.1"/>
</dbReference>
<comment type="caution">
    <text evidence="2">The sequence shown here is derived from an EMBL/GenBank/DDBJ whole genome shotgun (WGS) entry which is preliminary data.</text>
</comment>